<dbReference type="SUPFAM" id="SSF51658">
    <property type="entry name" value="Xylose isomerase-like"/>
    <property type="match status" value="1"/>
</dbReference>
<organism evidence="10 11">
    <name type="scientific">Mucilaginibacter gossypii</name>
    <dbReference type="NCBI Taxonomy" id="551996"/>
    <lineage>
        <taxon>Bacteria</taxon>
        <taxon>Pseudomonadati</taxon>
        <taxon>Bacteroidota</taxon>
        <taxon>Sphingobacteriia</taxon>
        <taxon>Sphingobacteriales</taxon>
        <taxon>Sphingobacteriaceae</taxon>
        <taxon>Mucilaginibacter</taxon>
    </lineage>
</organism>
<evidence type="ECO:0000256" key="2">
    <source>
        <dbReference type="ARBA" id="ARBA00002713"/>
    </source>
</evidence>
<keyword evidence="7 9" id="KW-0464">Manganese</keyword>
<accession>A0A1G8LUQ0</accession>
<reference evidence="11" key="1">
    <citation type="submission" date="2016-10" db="EMBL/GenBank/DDBJ databases">
        <authorList>
            <person name="Varghese N."/>
            <person name="Submissions S."/>
        </authorList>
    </citation>
    <scope>NUCLEOTIDE SEQUENCE [LARGE SCALE GENOMIC DNA]</scope>
    <source>
        <strain evidence="11">Gh-67</strain>
    </source>
</reference>
<evidence type="ECO:0000256" key="7">
    <source>
        <dbReference type="ARBA" id="ARBA00023211"/>
    </source>
</evidence>
<comment type="pathway">
    <text evidence="3 9">Carbohydrate metabolism; pentose and glucuronate interconversion.</text>
</comment>
<keyword evidence="6 9" id="KW-0408">Iron</keyword>
<keyword evidence="11" id="KW-1185">Reference proteome</keyword>
<evidence type="ECO:0000256" key="6">
    <source>
        <dbReference type="ARBA" id="ARBA00023004"/>
    </source>
</evidence>
<sequence>MVPDLKQTFRWFGPGDPVTLSAIKQTGAGGIVTALHHIPCGDVWDREEIRQRKAVIESAGFNWTAVESVNIHESIKMGSAERDRYIDNYIQTLQNLASEGVFTVCYNFMPVLDWTRTHLDYRLANGASALLYNAPALAAFDLYILERENAFNEFTTEQQAAAKHYLDGLSDEDRTLLTNTILAGLPGTDEVFTIAEFKEHLNKYSEVDAQALKGNLFYFLRAIIPYAEKLGIKMCIHPDDPPFPILGLPRVASSLNDLTDIVNSYPSVANGITLCTGSLGASGKNDLPEIISRLGDKIHFLHLRNVARQSDGSFYEADHLTGSVDMYAVMKAIINEQIARKNAGRSDMAIPMRPDHGHKLLDDFNYDTYPGYSVIGRLKGLAELRGLEMGLKRILYDQQELQ</sequence>
<dbReference type="GO" id="GO:0008927">
    <property type="term" value="F:mannonate dehydratase activity"/>
    <property type="evidence" value="ECO:0007669"/>
    <property type="project" value="UniProtKB-UniRule"/>
</dbReference>
<evidence type="ECO:0000256" key="5">
    <source>
        <dbReference type="ARBA" id="ARBA00012927"/>
    </source>
</evidence>
<evidence type="ECO:0000256" key="9">
    <source>
        <dbReference type="HAMAP-Rule" id="MF_00106"/>
    </source>
</evidence>
<comment type="catalytic activity">
    <reaction evidence="1 9">
        <text>D-mannonate = 2-dehydro-3-deoxy-D-gluconate + H2O</text>
        <dbReference type="Rhea" id="RHEA:20097"/>
        <dbReference type="ChEBI" id="CHEBI:15377"/>
        <dbReference type="ChEBI" id="CHEBI:17767"/>
        <dbReference type="ChEBI" id="CHEBI:57990"/>
        <dbReference type="EC" id="4.2.1.8"/>
    </reaction>
</comment>
<dbReference type="GO" id="GO:0008198">
    <property type="term" value="F:ferrous iron binding"/>
    <property type="evidence" value="ECO:0007669"/>
    <property type="project" value="TreeGrafter"/>
</dbReference>
<evidence type="ECO:0000256" key="1">
    <source>
        <dbReference type="ARBA" id="ARBA00001794"/>
    </source>
</evidence>
<dbReference type="RefSeq" id="WP_091175601.1">
    <property type="nucleotide sequence ID" value="NZ_FNCG01000024.1"/>
</dbReference>
<dbReference type="InterPro" id="IPR004628">
    <property type="entry name" value="Man_deHydtase"/>
</dbReference>
<dbReference type="Pfam" id="PF03786">
    <property type="entry name" value="UxuA"/>
    <property type="match status" value="1"/>
</dbReference>
<evidence type="ECO:0000256" key="8">
    <source>
        <dbReference type="ARBA" id="ARBA00023239"/>
    </source>
</evidence>
<gene>
    <name evidence="9" type="primary">uxuA</name>
    <name evidence="10" type="ORF">SAMN05192573_12452</name>
</gene>
<dbReference type="NCBIfam" id="NF003027">
    <property type="entry name" value="PRK03906.1"/>
    <property type="match status" value="1"/>
</dbReference>
<comment type="cofactor">
    <cofactor evidence="9">
        <name>Fe(2+)</name>
        <dbReference type="ChEBI" id="CHEBI:29033"/>
    </cofactor>
    <cofactor evidence="9">
        <name>Mn(2+)</name>
        <dbReference type="ChEBI" id="CHEBI:29035"/>
    </cofactor>
</comment>
<evidence type="ECO:0000313" key="10">
    <source>
        <dbReference type="EMBL" id="SDI58900.1"/>
    </source>
</evidence>
<evidence type="ECO:0000256" key="4">
    <source>
        <dbReference type="ARBA" id="ARBA00007389"/>
    </source>
</evidence>
<dbReference type="EC" id="4.2.1.8" evidence="5 9"/>
<comment type="function">
    <text evidence="2 9">Catalyzes the dehydration of D-mannonate.</text>
</comment>
<dbReference type="PANTHER" id="PTHR30387">
    <property type="entry name" value="MANNONATE DEHYDRATASE"/>
    <property type="match status" value="1"/>
</dbReference>
<dbReference type="Proteomes" id="UP000199705">
    <property type="component" value="Unassembled WGS sequence"/>
</dbReference>
<evidence type="ECO:0000313" key="11">
    <source>
        <dbReference type="Proteomes" id="UP000199705"/>
    </source>
</evidence>
<dbReference type="PIRSF" id="PIRSF016049">
    <property type="entry name" value="Man_dehyd"/>
    <property type="match status" value="1"/>
</dbReference>
<dbReference type="AlphaFoldDB" id="A0A1G8LUQ0"/>
<dbReference type="NCBIfam" id="TIGR00695">
    <property type="entry name" value="uxuA"/>
    <property type="match status" value="1"/>
</dbReference>
<dbReference type="HAMAP" id="MF_00106">
    <property type="entry name" value="UxuA"/>
    <property type="match status" value="1"/>
</dbReference>
<proteinExistence type="inferred from homology"/>
<dbReference type="EMBL" id="FNCG01000024">
    <property type="protein sequence ID" value="SDI58900.1"/>
    <property type="molecule type" value="Genomic_DNA"/>
</dbReference>
<dbReference type="UniPathway" id="UPA00246"/>
<dbReference type="GO" id="GO:0030145">
    <property type="term" value="F:manganese ion binding"/>
    <property type="evidence" value="ECO:0007669"/>
    <property type="project" value="TreeGrafter"/>
</dbReference>
<comment type="similarity">
    <text evidence="4 9">Belongs to the mannonate dehydratase family.</text>
</comment>
<dbReference type="STRING" id="551996.SAMN05192573_12452"/>
<dbReference type="GO" id="GO:0042840">
    <property type="term" value="P:D-glucuronate catabolic process"/>
    <property type="evidence" value="ECO:0007669"/>
    <property type="project" value="TreeGrafter"/>
</dbReference>
<dbReference type="InterPro" id="IPR036237">
    <property type="entry name" value="Xyl_isomerase-like_sf"/>
</dbReference>
<dbReference type="Gene3D" id="3.20.20.150">
    <property type="entry name" value="Divalent-metal-dependent TIM barrel enzymes"/>
    <property type="match status" value="1"/>
</dbReference>
<dbReference type="PANTHER" id="PTHR30387:SF2">
    <property type="entry name" value="MANNONATE DEHYDRATASE"/>
    <property type="match status" value="1"/>
</dbReference>
<evidence type="ECO:0000256" key="3">
    <source>
        <dbReference type="ARBA" id="ARBA00004892"/>
    </source>
</evidence>
<keyword evidence="8 9" id="KW-0456">Lyase</keyword>
<name>A0A1G8LUQ0_9SPHI</name>
<protein>
    <recommendedName>
        <fullName evidence="5 9">Mannonate dehydratase</fullName>
        <ecNumber evidence="5 9">4.2.1.8</ecNumber>
    </recommendedName>
    <alternativeName>
        <fullName evidence="9">D-mannonate hydro-lyase</fullName>
    </alternativeName>
</protein>